<comment type="caution">
    <text evidence="1">The sequence shown here is derived from an EMBL/GenBank/DDBJ whole genome shotgun (WGS) entry which is preliminary data.</text>
</comment>
<proteinExistence type="predicted"/>
<dbReference type="AlphaFoldDB" id="A0A1V9X035"/>
<accession>A0A1V9X035</accession>
<dbReference type="InParanoid" id="A0A1V9X035"/>
<gene>
    <name evidence="1" type="ORF">BIW11_04896</name>
</gene>
<evidence type="ECO:0000313" key="1">
    <source>
        <dbReference type="EMBL" id="OQR66889.1"/>
    </source>
</evidence>
<dbReference type="EMBL" id="MNPL01030687">
    <property type="protein sequence ID" value="OQR66889.1"/>
    <property type="molecule type" value="Genomic_DNA"/>
</dbReference>
<keyword evidence="2" id="KW-1185">Reference proteome</keyword>
<organism evidence="1 2">
    <name type="scientific">Tropilaelaps mercedesae</name>
    <dbReference type="NCBI Taxonomy" id="418985"/>
    <lineage>
        <taxon>Eukaryota</taxon>
        <taxon>Metazoa</taxon>
        <taxon>Ecdysozoa</taxon>
        <taxon>Arthropoda</taxon>
        <taxon>Chelicerata</taxon>
        <taxon>Arachnida</taxon>
        <taxon>Acari</taxon>
        <taxon>Parasitiformes</taxon>
        <taxon>Mesostigmata</taxon>
        <taxon>Gamasina</taxon>
        <taxon>Dermanyssoidea</taxon>
        <taxon>Laelapidae</taxon>
        <taxon>Tropilaelaps</taxon>
    </lineage>
</organism>
<evidence type="ECO:0000313" key="2">
    <source>
        <dbReference type="Proteomes" id="UP000192247"/>
    </source>
</evidence>
<protein>
    <submittedName>
        <fullName evidence="1">Lipase 1-like</fullName>
    </submittedName>
</protein>
<dbReference type="Proteomes" id="UP000192247">
    <property type="component" value="Unassembled WGS sequence"/>
</dbReference>
<reference evidence="1 2" key="1">
    <citation type="journal article" date="2017" name="Gigascience">
        <title>Draft genome of the honey bee ectoparasitic mite, Tropilaelaps mercedesae, is shaped by the parasitic life history.</title>
        <authorList>
            <person name="Dong X."/>
            <person name="Armstrong S.D."/>
            <person name="Xia D."/>
            <person name="Makepeace B.L."/>
            <person name="Darby A.C."/>
            <person name="Kadowaki T."/>
        </authorList>
    </citation>
    <scope>NUCLEOTIDE SEQUENCE [LARGE SCALE GENOMIC DNA]</scope>
    <source>
        <strain evidence="1">Wuxi-XJTLU</strain>
    </source>
</reference>
<sequence length="101" mass="11834">MYYTRNDIFTGIATAYKVLAELNVPQSNYRIIDGNRLSHFDTLWGWDARCWIYNHLLARLETLELQRADKALRYYRSRTVPQFQKGLEFEDGCIGLGLLDA</sequence>
<name>A0A1V9X035_9ACAR</name>